<dbReference type="GO" id="GO:0000155">
    <property type="term" value="F:phosphorelay sensor kinase activity"/>
    <property type="evidence" value="ECO:0007669"/>
    <property type="project" value="InterPro"/>
</dbReference>
<reference evidence="12" key="1">
    <citation type="submission" date="2020-06" db="EMBL/GenBank/DDBJ databases">
        <title>Draft genomic sequecing of Geomonas sp. Red736.</title>
        <authorList>
            <person name="Itoh H."/>
            <person name="Xu Z.X."/>
            <person name="Ushijima N."/>
            <person name="Masuda Y."/>
            <person name="Shiratori Y."/>
            <person name="Senoo K."/>
        </authorList>
    </citation>
    <scope>NUCLEOTIDE SEQUENCE [LARGE SCALE GENOMIC DNA]</scope>
    <source>
        <strain evidence="12">Red736</strain>
    </source>
</reference>
<dbReference type="Proteomes" id="UP000568888">
    <property type="component" value="Unassembled WGS sequence"/>
</dbReference>
<comment type="catalytic activity">
    <reaction evidence="1">
        <text>ATP + protein L-histidine = ADP + protein N-phospho-L-histidine.</text>
        <dbReference type="EC" id="2.7.13.3"/>
    </reaction>
</comment>
<evidence type="ECO:0000256" key="6">
    <source>
        <dbReference type="ARBA" id="ARBA00023136"/>
    </source>
</evidence>
<dbReference type="RefSeq" id="WP_183346820.1">
    <property type="nucleotide sequence ID" value="NZ_BLXY01000002.1"/>
</dbReference>
<dbReference type="InterPro" id="IPR003661">
    <property type="entry name" value="HisK_dim/P_dom"/>
</dbReference>
<keyword evidence="7" id="KW-0175">Coiled coil</keyword>
<dbReference type="EMBL" id="BLXY01000002">
    <property type="protein sequence ID" value="GFO64010.1"/>
    <property type="molecule type" value="Genomic_DNA"/>
</dbReference>
<evidence type="ECO:0000259" key="9">
    <source>
        <dbReference type="PROSITE" id="PS50112"/>
    </source>
</evidence>
<dbReference type="GO" id="GO:0030295">
    <property type="term" value="F:protein kinase activator activity"/>
    <property type="evidence" value="ECO:0007669"/>
    <property type="project" value="TreeGrafter"/>
</dbReference>
<reference evidence="10" key="2">
    <citation type="journal article" date="2021" name="Int. J. Syst. Evol. Microbiol.">
        <title>Geomonas silvestris sp. nov., Geomonas paludis sp. nov. and Geomonas limicola sp. nov., isolated from terrestrial environments, and emended description of the genus Geomonas.</title>
        <authorList>
            <person name="Itoh H."/>
            <person name="Xu Z."/>
            <person name="Masuda Y."/>
            <person name="Ushijima N."/>
            <person name="Hayakawa C."/>
            <person name="Shiratori Y."/>
            <person name="Senoo K."/>
        </authorList>
    </citation>
    <scope>NUCLEOTIDE SEQUENCE</scope>
    <source>
        <strain evidence="10">Red736</strain>
    </source>
</reference>
<dbReference type="GO" id="GO:0016020">
    <property type="term" value="C:membrane"/>
    <property type="evidence" value="ECO:0007669"/>
    <property type="project" value="UniProtKB-SubCell"/>
</dbReference>
<evidence type="ECO:0000256" key="7">
    <source>
        <dbReference type="SAM" id="Coils"/>
    </source>
</evidence>
<dbReference type="EMBL" id="CP096574">
    <property type="protein sequence ID" value="UPU37421.1"/>
    <property type="molecule type" value="Genomic_DNA"/>
</dbReference>
<dbReference type="SUPFAM" id="SSF55781">
    <property type="entry name" value="GAF domain-like"/>
    <property type="match status" value="1"/>
</dbReference>
<evidence type="ECO:0000313" key="13">
    <source>
        <dbReference type="Proteomes" id="UP000831485"/>
    </source>
</evidence>
<dbReference type="Gene3D" id="3.30.565.10">
    <property type="entry name" value="Histidine kinase-like ATPase, C-terminal domain"/>
    <property type="match status" value="1"/>
</dbReference>
<dbReference type="SMART" id="SM00091">
    <property type="entry name" value="PAS"/>
    <property type="match status" value="1"/>
</dbReference>
<evidence type="ECO:0000256" key="5">
    <source>
        <dbReference type="ARBA" id="ARBA00022777"/>
    </source>
</evidence>
<dbReference type="InterPro" id="IPR004358">
    <property type="entry name" value="Sig_transdc_His_kin-like_C"/>
</dbReference>
<dbReference type="SUPFAM" id="SSF55874">
    <property type="entry name" value="ATPase domain of HSP90 chaperone/DNA topoisomerase II/histidine kinase"/>
    <property type="match status" value="1"/>
</dbReference>
<name>A0A6V8MV89_9BACT</name>
<dbReference type="InterPro" id="IPR000014">
    <property type="entry name" value="PAS"/>
</dbReference>
<dbReference type="Pfam" id="PF02518">
    <property type="entry name" value="HATPase_c"/>
    <property type="match status" value="1"/>
</dbReference>
<evidence type="ECO:0000313" key="11">
    <source>
        <dbReference type="EMBL" id="UPU37421.1"/>
    </source>
</evidence>
<organism evidence="10 12">
    <name type="scientific">Geomonas paludis</name>
    <dbReference type="NCBI Taxonomy" id="2740185"/>
    <lineage>
        <taxon>Bacteria</taxon>
        <taxon>Pseudomonadati</taxon>
        <taxon>Thermodesulfobacteriota</taxon>
        <taxon>Desulfuromonadia</taxon>
        <taxon>Geobacterales</taxon>
        <taxon>Geobacteraceae</taxon>
        <taxon>Geomonas</taxon>
    </lineage>
</organism>
<dbReference type="InterPro" id="IPR029016">
    <property type="entry name" value="GAF-like_dom_sf"/>
</dbReference>
<dbReference type="SMART" id="SM00065">
    <property type="entry name" value="GAF"/>
    <property type="match status" value="1"/>
</dbReference>
<gene>
    <name evidence="10" type="ORF">GMPD_19290</name>
    <name evidence="11" type="ORF">M1B72_06860</name>
</gene>
<dbReference type="FunFam" id="1.10.287.130:FF:000070">
    <property type="entry name" value="Histidine kinase sensor protein"/>
    <property type="match status" value="1"/>
</dbReference>
<dbReference type="InterPro" id="IPR050351">
    <property type="entry name" value="BphY/WalK/GraS-like"/>
</dbReference>
<evidence type="ECO:0000256" key="4">
    <source>
        <dbReference type="ARBA" id="ARBA00022679"/>
    </source>
</evidence>
<dbReference type="PANTHER" id="PTHR42878:SF15">
    <property type="entry name" value="BACTERIOPHYTOCHROME"/>
    <property type="match status" value="1"/>
</dbReference>
<dbReference type="SMART" id="SM00388">
    <property type="entry name" value="HisKA"/>
    <property type="match status" value="1"/>
</dbReference>
<evidence type="ECO:0000256" key="3">
    <source>
        <dbReference type="ARBA" id="ARBA00022553"/>
    </source>
</evidence>
<reference evidence="11" key="3">
    <citation type="submission" date="2022-04" db="EMBL/GenBank/DDBJ databases">
        <authorList>
            <person name="Liu G."/>
        </authorList>
    </citation>
    <scope>NUCLEOTIDE SEQUENCE</scope>
    <source>
        <strain evidence="11">RG22</strain>
    </source>
</reference>
<dbReference type="AlphaFoldDB" id="A0A6V8MV89"/>
<keyword evidence="6" id="KW-0472">Membrane</keyword>
<evidence type="ECO:0000313" key="10">
    <source>
        <dbReference type="EMBL" id="GFO64010.1"/>
    </source>
</evidence>
<dbReference type="SMART" id="SM00387">
    <property type="entry name" value="HATPase_c"/>
    <property type="match status" value="1"/>
</dbReference>
<dbReference type="SUPFAM" id="SSF47384">
    <property type="entry name" value="Homodimeric domain of signal transducing histidine kinase"/>
    <property type="match status" value="1"/>
</dbReference>
<dbReference type="PRINTS" id="PR00344">
    <property type="entry name" value="BCTRLSENSOR"/>
</dbReference>
<dbReference type="Pfam" id="PF00512">
    <property type="entry name" value="HisKA"/>
    <property type="match status" value="1"/>
</dbReference>
<dbReference type="CDD" id="cd00082">
    <property type="entry name" value="HisKA"/>
    <property type="match status" value="1"/>
</dbReference>
<dbReference type="GO" id="GO:0007234">
    <property type="term" value="P:osmosensory signaling via phosphorelay pathway"/>
    <property type="evidence" value="ECO:0007669"/>
    <property type="project" value="TreeGrafter"/>
</dbReference>
<feature type="domain" description="Histidine kinase" evidence="8">
    <location>
        <begin position="338"/>
        <end position="549"/>
    </location>
</feature>
<dbReference type="PROSITE" id="PS50109">
    <property type="entry name" value="HIS_KIN"/>
    <property type="match status" value="1"/>
</dbReference>
<keyword evidence="13" id="KW-1185">Reference proteome</keyword>
<dbReference type="Pfam" id="PF13185">
    <property type="entry name" value="GAF_2"/>
    <property type="match status" value="1"/>
</dbReference>
<dbReference type="InterPro" id="IPR005467">
    <property type="entry name" value="His_kinase_dom"/>
</dbReference>
<dbReference type="NCBIfam" id="TIGR00229">
    <property type="entry name" value="sensory_box"/>
    <property type="match status" value="1"/>
</dbReference>
<dbReference type="GO" id="GO:0000156">
    <property type="term" value="F:phosphorelay response regulator activity"/>
    <property type="evidence" value="ECO:0007669"/>
    <property type="project" value="TreeGrafter"/>
</dbReference>
<evidence type="ECO:0000256" key="1">
    <source>
        <dbReference type="ARBA" id="ARBA00000085"/>
    </source>
</evidence>
<dbReference type="SUPFAM" id="SSF55785">
    <property type="entry name" value="PYP-like sensor domain (PAS domain)"/>
    <property type="match status" value="1"/>
</dbReference>
<dbReference type="Proteomes" id="UP000831485">
    <property type="component" value="Chromosome"/>
</dbReference>
<dbReference type="InterPro" id="IPR036890">
    <property type="entry name" value="HATPase_C_sf"/>
</dbReference>
<dbReference type="InterPro" id="IPR035965">
    <property type="entry name" value="PAS-like_dom_sf"/>
</dbReference>
<evidence type="ECO:0000256" key="2">
    <source>
        <dbReference type="ARBA" id="ARBA00012438"/>
    </source>
</evidence>
<dbReference type="InterPro" id="IPR036097">
    <property type="entry name" value="HisK_dim/P_sf"/>
</dbReference>
<sequence length="549" mass="60892">MGDDAAKYHALFDQMAQGAFFQSADGTLTDVNPAALDMFGLSLDEFLGRTSMNPQWRVIAEDGSDLPPERHPSMASLSSGLPVRDFIAGVFNPLKESFRWFNLNAIPMFRPGESTPYQVFVTMHDISRQKRLSDIHLSRLRVVQYAAAHPLDELMTKALDEVELLTDSTIGFYHLFDSVAESVSLKAWSTSTLDNFCRVEDRVRQYSIEAAGVWADCLRSGKAIIYNDYNSLPHRKGLPPGHAPIQRILVVPVQRHGEVVAILGVGNKPSDYTESDVDAVNLFADLTWDVAQQKQMQDKLLAKRDELKEANELLEQRVSQRTADLQAAIRERESFSYSVSHDLRAPLRHISSYSSILIEDYGPELPYEARTYLDRMRGAANQMGALIDHLLELSRVARATITPEPVDLSAAAGAILKMLQETEPHRLVCQEIEPGLTVQGDIHLVNQLLGNLLGNAWKYTAKTSFPRIAVGKTTISGKDVLFVTDNGAGFDMNYQGKLFKPFERLHGSEFDGVGIGLATSHQIVERHGGRIWGEGAVGKGATFYFTLGG</sequence>
<dbReference type="FunFam" id="3.30.565.10:FF:000006">
    <property type="entry name" value="Sensor histidine kinase WalK"/>
    <property type="match status" value="1"/>
</dbReference>
<dbReference type="Pfam" id="PF13188">
    <property type="entry name" value="PAS_8"/>
    <property type="match status" value="1"/>
</dbReference>
<accession>A0A6V8MV89</accession>
<feature type="domain" description="PAS" evidence="9">
    <location>
        <begin position="4"/>
        <end position="52"/>
    </location>
</feature>
<feature type="coiled-coil region" evidence="7">
    <location>
        <begin position="290"/>
        <end position="331"/>
    </location>
</feature>
<keyword evidence="4" id="KW-0808">Transferase</keyword>
<dbReference type="CDD" id="cd00130">
    <property type="entry name" value="PAS"/>
    <property type="match status" value="1"/>
</dbReference>
<evidence type="ECO:0000313" key="12">
    <source>
        <dbReference type="Proteomes" id="UP000568888"/>
    </source>
</evidence>
<dbReference type="Gene3D" id="1.10.287.130">
    <property type="match status" value="1"/>
</dbReference>
<dbReference type="Gene3D" id="3.30.450.40">
    <property type="match status" value="1"/>
</dbReference>
<keyword evidence="3" id="KW-0597">Phosphoprotein</keyword>
<keyword evidence="5" id="KW-0418">Kinase</keyword>
<dbReference type="InterPro" id="IPR003594">
    <property type="entry name" value="HATPase_dom"/>
</dbReference>
<protein>
    <recommendedName>
        <fullName evidence="2">histidine kinase</fullName>
        <ecNumber evidence="2">2.7.13.3</ecNumber>
    </recommendedName>
</protein>
<dbReference type="PROSITE" id="PS50112">
    <property type="entry name" value="PAS"/>
    <property type="match status" value="1"/>
</dbReference>
<dbReference type="InterPro" id="IPR003018">
    <property type="entry name" value="GAF"/>
</dbReference>
<dbReference type="Gene3D" id="3.30.450.20">
    <property type="entry name" value="PAS domain"/>
    <property type="match status" value="1"/>
</dbReference>
<proteinExistence type="predicted"/>
<dbReference type="PANTHER" id="PTHR42878">
    <property type="entry name" value="TWO-COMPONENT HISTIDINE KINASE"/>
    <property type="match status" value="1"/>
</dbReference>
<evidence type="ECO:0000259" key="8">
    <source>
        <dbReference type="PROSITE" id="PS50109"/>
    </source>
</evidence>
<dbReference type="EC" id="2.7.13.3" evidence="2"/>